<feature type="transmembrane region" description="Helical" evidence="2">
    <location>
        <begin position="387"/>
        <end position="413"/>
    </location>
</feature>
<feature type="region of interest" description="Disordered" evidence="1">
    <location>
        <begin position="194"/>
        <end position="238"/>
    </location>
</feature>
<dbReference type="EMBL" id="QPFP01000071">
    <property type="protein sequence ID" value="TEB24049.1"/>
    <property type="molecule type" value="Genomic_DNA"/>
</dbReference>
<proteinExistence type="predicted"/>
<gene>
    <name evidence="4" type="ORF">FA13DRAFT_1714961</name>
</gene>
<feature type="signal peptide" evidence="3">
    <location>
        <begin position="1"/>
        <end position="30"/>
    </location>
</feature>
<feature type="chain" id="PRO_5021431334" evidence="3">
    <location>
        <begin position="31"/>
        <end position="504"/>
    </location>
</feature>
<keyword evidence="5" id="KW-1185">Reference proteome</keyword>
<accession>A0A4Y7SS13</accession>
<evidence type="ECO:0000313" key="5">
    <source>
        <dbReference type="Proteomes" id="UP000298030"/>
    </source>
</evidence>
<protein>
    <submittedName>
        <fullName evidence="4">Uncharacterized protein</fullName>
    </submittedName>
</protein>
<keyword evidence="2" id="KW-0472">Membrane</keyword>
<keyword evidence="2" id="KW-1133">Transmembrane helix</keyword>
<name>A0A4Y7SS13_COPMI</name>
<dbReference type="Proteomes" id="UP000298030">
    <property type="component" value="Unassembled WGS sequence"/>
</dbReference>
<evidence type="ECO:0000256" key="3">
    <source>
        <dbReference type="SAM" id="SignalP"/>
    </source>
</evidence>
<feature type="transmembrane region" description="Helical" evidence="2">
    <location>
        <begin position="322"/>
        <end position="341"/>
    </location>
</feature>
<keyword evidence="2" id="KW-0812">Transmembrane</keyword>
<feature type="compositionally biased region" description="Low complexity" evidence="1">
    <location>
        <begin position="220"/>
        <end position="232"/>
    </location>
</feature>
<feature type="region of interest" description="Disordered" evidence="1">
    <location>
        <begin position="90"/>
        <end position="125"/>
    </location>
</feature>
<feature type="compositionally biased region" description="Basic and acidic residues" evidence="1">
    <location>
        <begin position="295"/>
        <end position="311"/>
    </location>
</feature>
<comment type="caution">
    <text evidence="4">The sequence shown here is derived from an EMBL/GenBank/DDBJ whole genome shotgun (WGS) entry which is preliminary data.</text>
</comment>
<evidence type="ECO:0000313" key="4">
    <source>
        <dbReference type="EMBL" id="TEB24049.1"/>
    </source>
</evidence>
<dbReference type="AlphaFoldDB" id="A0A4Y7SS13"/>
<keyword evidence="3" id="KW-0732">Signal</keyword>
<evidence type="ECO:0000256" key="1">
    <source>
        <dbReference type="SAM" id="MobiDB-lite"/>
    </source>
</evidence>
<sequence length="504" mass="56127">MITVPVGRRKAINIATKILLCFLFLPPSLHRPSSVLEILPTPPILAYAIQEQALRTRVTEGECTGIVALRVWFRGAMELDGIAQASSLQENYDQQQRPYAPSYDQDPQKESYSSHRTQSLDASAHSLSTQVCGSVPWHPKEESAVTVVDNDEAGRQSIRRIRRGPAFSDAIRQFSARRLSLGRMSVPLWPSPHHPPVHLPSQHVRQRPWRPSSRVGDQVSLSSPSIATSGSGSHERNTVDLHLDISRLRRLPLPIDQEARPIAVMDARSVFVGPRSWPAESVWRVRPPLASVATDHFRSQTKQETRYKERNPSPSQYTTRPIFIAVPLIYSIVAVIGYVRLSTSSDQVDLVTILGCGEDCMGSSHVQDGHARLSLNAVEEDLSQNRIYVSIALLLLALIAAVTLETLVAWSILAYGEIPQNNLFTGMANARLTSISLTDLYPAIAFYAGQADLPDFTVMINSARLRIKRSLRYHLRQALLAIIECLYQLRSFIGEEEADDLDPV</sequence>
<organism evidence="4 5">
    <name type="scientific">Coprinellus micaceus</name>
    <name type="common">Glistening ink-cap mushroom</name>
    <name type="synonym">Coprinus micaceus</name>
    <dbReference type="NCBI Taxonomy" id="71717"/>
    <lineage>
        <taxon>Eukaryota</taxon>
        <taxon>Fungi</taxon>
        <taxon>Dikarya</taxon>
        <taxon>Basidiomycota</taxon>
        <taxon>Agaricomycotina</taxon>
        <taxon>Agaricomycetes</taxon>
        <taxon>Agaricomycetidae</taxon>
        <taxon>Agaricales</taxon>
        <taxon>Agaricineae</taxon>
        <taxon>Psathyrellaceae</taxon>
        <taxon>Coprinellus</taxon>
    </lineage>
</organism>
<evidence type="ECO:0000256" key="2">
    <source>
        <dbReference type="SAM" id="Phobius"/>
    </source>
</evidence>
<feature type="region of interest" description="Disordered" evidence="1">
    <location>
        <begin position="295"/>
        <end position="315"/>
    </location>
</feature>
<reference evidence="4 5" key="1">
    <citation type="journal article" date="2019" name="Nat. Ecol. Evol.">
        <title>Megaphylogeny resolves global patterns of mushroom evolution.</title>
        <authorList>
            <person name="Varga T."/>
            <person name="Krizsan K."/>
            <person name="Foldi C."/>
            <person name="Dima B."/>
            <person name="Sanchez-Garcia M."/>
            <person name="Sanchez-Ramirez S."/>
            <person name="Szollosi G.J."/>
            <person name="Szarkandi J.G."/>
            <person name="Papp V."/>
            <person name="Albert L."/>
            <person name="Andreopoulos W."/>
            <person name="Angelini C."/>
            <person name="Antonin V."/>
            <person name="Barry K.W."/>
            <person name="Bougher N.L."/>
            <person name="Buchanan P."/>
            <person name="Buyck B."/>
            <person name="Bense V."/>
            <person name="Catcheside P."/>
            <person name="Chovatia M."/>
            <person name="Cooper J."/>
            <person name="Damon W."/>
            <person name="Desjardin D."/>
            <person name="Finy P."/>
            <person name="Geml J."/>
            <person name="Haridas S."/>
            <person name="Hughes K."/>
            <person name="Justo A."/>
            <person name="Karasinski D."/>
            <person name="Kautmanova I."/>
            <person name="Kiss B."/>
            <person name="Kocsube S."/>
            <person name="Kotiranta H."/>
            <person name="LaButti K.M."/>
            <person name="Lechner B.E."/>
            <person name="Liimatainen K."/>
            <person name="Lipzen A."/>
            <person name="Lukacs Z."/>
            <person name="Mihaltcheva S."/>
            <person name="Morgado L.N."/>
            <person name="Niskanen T."/>
            <person name="Noordeloos M.E."/>
            <person name="Ohm R.A."/>
            <person name="Ortiz-Santana B."/>
            <person name="Ovrebo C."/>
            <person name="Racz N."/>
            <person name="Riley R."/>
            <person name="Savchenko A."/>
            <person name="Shiryaev A."/>
            <person name="Soop K."/>
            <person name="Spirin V."/>
            <person name="Szebenyi C."/>
            <person name="Tomsovsky M."/>
            <person name="Tulloss R.E."/>
            <person name="Uehling J."/>
            <person name="Grigoriev I.V."/>
            <person name="Vagvolgyi C."/>
            <person name="Papp T."/>
            <person name="Martin F.M."/>
            <person name="Miettinen O."/>
            <person name="Hibbett D.S."/>
            <person name="Nagy L.G."/>
        </authorList>
    </citation>
    <scope>NUCLEOTIDE SEQUENCE [LARGE SCALE GENOMIC DNA]</scope>
    <source>
        <strain evidence="4 5">FP101781</strain>
    </source>
</reference>
<feature type="compositionally biased region" description="Polar residues" evidence="1">
    <location>
        <begin position="114"/>
        <end position="125"/>
    </location>
</feature>